<dbReference type="PROSITE" id="PS00018">
    <property type="entry name" value="EF_HAND_1"/>
    <property type="match status" value="1"/>
</dbReference>
<dbReference type="SUPFAM" id="SSF53474">
    <property type="entry name" value="alpha/beta-Hydrolases"/>
    <property type="match status" value="1"/>
</dbReference>
<feature type="region of interest" description="Disordered" evidence="1">
    <location>
        <begin position="1"/>
        <end position="40"/>
    </location>
</feature>
<sequence>MLATISDNERIHKSRTGKSTEFRGRPVPSTPDITTQQQEKVPPMFKKTLISLAVASSLGLTGCFDSAGDGGNANPDYKISQDKNRAEFLAQFEGKTWPVFDPFPAVSDLPIPNDLIYANVGDGSFAVGDTQPPVTTALNGLSGASTVAPIDLKFSQSIDAESVVGPDLGALVRVQTSGGNPDPADIQAILAQNVFVIELDYASGDPLRGLRATEVPDGDLFFDFEVEVKALSGTDYVRILPTKPLDPFKRYVVALTKDILDSNGDPIVSSPAYTELKGESVLGPSVDAVRNLIKNFWEPTARSAISGLRTNFGGTAIDAENIAMAYSFTTSNDKKVLQYIANPAQWIEDQLRLSVTTEAAKRARGAHLLLLNENNVPNAPSLPATTWDMNGDGVVSKADFQPFYDIYAAQLPGILASFGFSEIEDAVALASGAFEPSSVNPALASCDAEPFVVSAEPVVTVPDKFQCAGILLKGGLQAQGITFPEPKASEPSIDFSSAMPAPAVSAVLSSIPGANNVLVAQGSITLPYFLGTPSSESGAALRTEFWKADTQLAAGLNNAFKDAGLVIPQGTGKSEVVNAVFPFPKKNADITVPMLVMYPTGTDLEDATTELPVVIYQHGITTDRSAALTFGSALAANGVAVVAIDQPLHGVAPFSVSDQQTLASSLLEAAESKAELPSGTWDNETLITAAIQGDVDTLTNAGIPAINANILVGTVARAGSTIPGLSPAFTGQGLASEGATERHFGYGTDDFNNIIKMNFDSSAAAGDSGDLFINLTNFLGSRDNLRQGSVDLMTVRASIGSIAPAFDASNVYFVGHSLGTINGGAFVASTNASGRSDLEIQAANLLTPVGGVVRMLENSPVFGPTIVGGLSAQTGLTQQDAGLQTYFNVLQHAIDSVDPVNFVADLQNSVISEVDGDTTTINDGRVNNLNGSFPGEVGGQIVMVDMQSSKAPLSGSTPLSELIGANRVASSDAGGVDLPAYVKFTSLAQHSTPVLPSAKKDQNGDDIPGSADLANATFSQMVLQTLSLIATGGAVVAVDTGDTERPDTSISIVDPD</sequence>
<evidence type="ECO:0000313" key="2">
    <source>
        <dbReference type="EMBL" id="KXO10504.1"/>
    </source>
</evidence>
<dbReference type="PATRIC" id="fig|1306954.6.peg.3569"/>
<keyword evidence="3" id="KW-1185">Reference proteome</keyword>
<accession>A0A137SDK1</accession>
<evidence type="ECO:0008006" key="4">
    <source>
        <dbReference type="Google" id="ProtNLM"/>
    </source>
</evidence>
<evidence type="ECO:0000256" key="1">
    <source>
        <dbReference type="SAM" id="MobiDB-lite"/>
    </source>
</evidence>
<proteinExistence type="predicted"/>
<dbReference type="Proteomes" id="UP000070282">
    <property type="component" value="Unassembled WGS sequence"/>
</dbReference>
<name>A0A137SDK1_9GAMM</name>
<evidence type="ECO:0000313" key="3">
    <source>
        <dbReference type="Proteomes" id="UP000070282"/>
    </source>
</evidence>
<reference evidence="3" key="1">
    <citation type="submission" date="2015-12" db="EMBL/GenBank/DDBJ databases">
        <authorList>
            <person name="Lima A."/>
            <person name="Farahani Zayas N."/>
            <person name="Castro Da Silva M.A."/>
            <person name="Cabral A."/>
            <person name="Pessatti M.L."/>
        </authorList>
    </citation>
    <scope>NUCLEOTIDE SEQUENCE [LARGE SCALE GENOMIC DNA]</scope>
    <source>
        <strain evidence="3">LAMA 842</strain>
    </source>
</reference>
<comment type="caution">
    <text evidence="2">The sequence shown here is derived from an EMBL/GenBank/DDBJ whole genome shotgun (WGS) entry which is preliminary data.</text>
</comment>
<organism evidence="2 3">
    <name type="scientific">Marinobacter excellens LAMA 842</name>
    <dbReference type="NCBI Taxonomy" id="1306954"/>
    <lineage>
        <taxon>Bacteria</taxon>
        <taxon>Pseudomonadati</taxon>
        <taxon>Pseudomonadota</taxon>
        <taxon>Gammaproteobacteria</taxon>
        <taxon>Pseudomonadales</taxon>
        <taxon>Marinobacteraceae</taxon>
        <taxon>Marinobacter</taxon>
    </lineage>
</organism>
<dbReference type="InterPro" id="IPR018247">
    <property type="entry name" value="EF_Hand_1_Ca_BS"/>
</dbReference>
<dbReference type="EMBL" id="LOCO01000006">
    <property type="protein sequence ID" value="KXO10504.1"/>
    <property type="molecule type" value="Genomic_DNA"/>
</dbReference>
<dbReference type="AlphaFoldDB" id="A0A137SDK1"/>
<dbReference type="Gene3D" id="3.40.50.1820">
    <property type="entry name" value="alpha/beta hydrolase"/>
    <property type="match status" value="1"/>
</dbReference>
<protein>
    <recommendedName>
        <fullName evidence="4">Bacterial virulence factor lipase N-terminal domain-containing protein</fullName>
    </recommendedName>
</protein>
<dbReference type="InterPro" id="IPR029058">
    <property type="entry name" value="AB_hydrolase_fold"/>
</dbReference>
<gene>
    <name evidence="2" type="ORF">J122_1586</name>
</gene>